<proteinExistence type="predicted"/>
<dbReference type="EMBL" id="JACAZF010000001">
    <property type="protein sequence ID" value="KAF7315069.1"/>
    <property type="molecule type" value="Genomic_DNA"/>
</dbReference>
<dbReference type="OrthoDB" id="3038759at2759"/>
<protein>
    <submittedName>
        <fullName evidence="1">F-box domain-containing protein</fullName>
    </submittedName>
</protein>
<sequence>MMTASETTILAKRLVSDNKKPTPTENEILQAVIPGLRMAVQALEAQLNEIEIALAISPGEVPPDAKLVKQRETVQQELNAVQDVLALHMQAITVAQQIPIEVLETIFTLTLPDTDFISPSRTEAPLLLCQISSAWRNVALATPALWSSLSLSLDRRPGTWKNLVETWLDRSRDCPLAISFTMKRDRRPGPPSPKIDYFNNHVVQMFRPSARRWKRLRLDAPIISTLLSTSLPSLEYIELNTQDNFQGVFLSTASIPRLTKVVIVGAESNPARIYLPYSRLTELHIMDYFCGLDEVYHILYSCKNLLHCTVRIHPRSEASLQDHPLHLPCLSSLVIRGSIGWPGVLD</sequence>
<dbReference type="AlphaFoldDB" id="A0A8H6WJY5"/>
<reference evidence="1" key="1">
    <citation type="submission" date="2020-05" db="EMBL/GenBank/DDBJ databases">
        <title>Mycena genomes resolve the evolution of fungal bioluminescence.</title>
        <authorList>
            <person name="Tsai I.J."/>
        </authorList>
    </citation>
    <scope>NUCLEOTIDE SEQUENCE</scope>
    <source>
        <strain evidence="1">171206Taipei</strain>
    </source>
</reference>
<evidence type="ECO:0000313" key="1">
    <source>
        <dbReference type="EMBL" id="KAF7315069.1"/>
    </source>
</evidence>
<keyword evidence="2" id="KW-1185">Reference proteome</keyword>
<name>A0A8H6WJY5_9AGAR</name>
<accession>A0A8H6WJY5</accession>
<dbReference type="RefSeq" id="XP_037225092.1">
    <property type="nucleotide sequence ID" value="XM_037357182.1"/>
</dbReference>
<evidence type="ECO:0000313" key="2">
    <source>
        <dbReference type="Proteomes" id="UP000636479"/>
    </source>
</evidence>
<comment type="caution">
    <text evidence="1">The sequence shown here is derived from an EMBL/GenBank/DDBJ whole genome shotgun (WGS) entry which is preliminary data.</text>
</comment>
<dbReference type="Proteomes" id="UP000636479">
    <property type="component" value="Unassembled WGS sequence"/>
</dbReference>
<dbReference type="GeneID" id="59339698"/>
<organism evidence="1 2">
    <name type="scientific">Mycena indigotica</name>
    <dbReference type="NCBI Taxonomy" id="2126181"/>
    <lineage>
        <taxon>Eukaryota</taxon>
        <taxon>Fungi</taxon>
        <taxon>Dikarya</taxon>
        <taxon>Basidiomycota</taxon>
        <taxon>Agaricomycotina</taxon>
        <taxon>Agaricomycetes</taxon>
        <taxon>Agaricomycetidae</taxon>
        <taxon>Agaricales</taxon>
        <taxon>Marasmiineae</taxon>
        <taxon>Mycenaceae</taxon>
        <taxon>Mycena</taxon>
    </lineage>
</organism>
<gene>
    <name evidence="1" type="ORF">MIND_00021100</name>
</gene>